<gene>
    <name evidence="6" type="ORF">EK0264_07575</name>
</gene>
<dbReference type="PANTHER" id="PTHR43179:SF12">
    <property type="entry name" value="GALACTOFURANOSYLTRANSFERASE GLFT2"/>
    <property type="match status" value="1"/>
</dbReference>
<evidence type="ECO:0000313" key="6">
    <source>
        <dbReference type="EMBL" id="QHC00146.1"/>
    </source>
</evidence>
<comment type="similarity">
    <text evidence="2">Belongs to the glycosyltransferase 2 family.</text>
</comment>
<sequence>MTEPMPLKIAIGIPTFRRPDRLSQLLDALPHRIAELPGDVEVVVVVVDNDPAGTAREVVEASPLKARYEIEAMPGIAAARNRILDSAPGARLLAFIDDDTTPLEGWLSELVATWEATDAAAVMGWVISLFPPDTDPWVLASGVLQRAARPTGTVLAAAATASLLLDLEVTERLGLRFDSSLGLSGGEDTLFSRRLVAAGEKIVWCNESKAQDEVPPERLTRPWALRRAFNGGNVAVDIDLRLARSGRERASIRMRRAVGGVARIGFGVLRALWGQLRGSLAHNALGLRMTYRGCGMVAGAVGFRHRHYSR</sequence>
<dbReference type="PANTHER" id="PTHR43179">
    <property type="entry name" value="RHAMNOSYLTRANSFERASE WBBL"/>
    <property type="match status" value="1"/>
</dbReference>
<dbReference type="InterPro" id="IPR029044">
    <property type="entry name" value="Nucleotide-diphossugar_trans"/>
</dbReference>
<evidence type="ECO:0000256" key="3">
    <source>
        <dbReference type="ARBA" id="ARBA00022676"/>
    </source>
</evidence>
<dbReference type="SUPFAM" id="SSF53448">
    <property type="entry name" value="Nucleotide-diphospho-sugar transferases"/>
    <property type="match status" value="1"/>
</dbReference>
<organism evidence="6 7">
    <name type="scientific">Epidermidibacterium keratini</name>
    <dbReference type="NCBI Taxonomy" id="1891644"/>
    <lineage>
        <taxon>Bacteria</taxon>
        <taxon>Bacillati</taxon>
        <taxon>Actinomycetota</taxon>
        <taxon>Actinomycetes</taxon>
        <taxon>Sporichthyales</taxon>
        <taxon>Sporichthyaceae</taxon>
        <taxon>Epidermidibacterium</taxon>
    </lineage>
</organism>
<keyword evidence="4 6" id="KW-0808">Transferase</keyword>
<dbReference type="EMBL" id="CP047156">
    <property type="protein sequence ID" value="QHC00146.1"/>
    <property type="molecule type" value="Genomic_DNA"/>
</dbReference>
<dbReference type="GO" id="GO:0016757">
    <property type="term" value="F:glycosyltransferase activity"/>
    <property type="evidence" value="ECO:0007669"/>
    <property type="project" value="UniProtKB-KW"/>
</dbReference>
<feature type="domain" description="Glycosyltransferase 2-like" evidence="5">
    <location>
        <begin position="11"/>
        <end position="131"/>
    </location>
</feature>
<dbReference type="AlphaFoldDB" id="A0A7L4YLT3"/>
<name>A0A7L4YLT3_9ACTN</name>
<dbReference type="KEGG" id="eke:EK0264_07575"/>
<evidence type="ECO:0000256" key="1">
    <source>
        <dbReference type="ARBA" id="ARBA00004776"/>
    </source>
</evidence>
<comment type="pathway">
    <text evidence="1">Cell wall biogenesis; cell wall polysaccharide biosynthesis.</text>
</comment>
<evidence type="ECO:0000313" key="7">
    <source>
        <dbReference type="Proteomes" id="UP000463857"/>
    </source>
</evidence>
<proteinExistence type="inferred from homology"/>
<protein>
    <submittedName>
        <fullName evidence="6">Glycosyltransferase</fullName>
    </submittedName>
</protein>
<dbReference type="Gene3D" id="3.90.550.10">
    <property type="entry name" value="Spore Coat Polysaccharide Biosynthesis Protein SpsA, Chain A"/>
    <property type="match status" value="1"/>
</dbReference>
<reference evidence="6 7" key="1">
    <citation type="journal article" date="2018" name="Int. J. Syst. Evol. Microbiol.">
        <title>Epidermidibacterium keratini gen. nov., sp. nov., a member of the family Sporichthyaceae, isolated from keratin epidermis.</title>
        <authorList>
            <person name="Lee D.G."/>
            <person name="Trujillo M.E."/>
            <person name="Kang S."/>
            <person name="Nam J.J."/>
            <person name="Kim Y.J."/>
        </authorList>
    </citation>
    <scope>NUCLEOTIDE SEQUENCE [LARGE SCALE GENOMIC DNA]</scope>
    <source>
        <strain evidence="6 7">EPI-7</strain>
    </source>
</reference>
<evidence type="ECO:0000256" key="4">
    <source>
        <dbReference type="ARBA" id="ARBA00022679"/>
    </source>
</evidence>
<dbReference type="InParanoid" id="A0A7L4YLT3"/>
<dbReference type="Pfam" id="PF00535">
    <property type="entry name" value="Glycos_transf_2"/>
    <property type="match status" value="1"/>
</dbReference>
<accession>A0A7L4YLT3</accession>
<evidence type="ECO:0000256" key="2">
    <source>
        <dbReference type="ARBA" id="ARBA00006739"/>
    </source>
</evidence>
<dbReference type="CDD" id="cd00761">
    <property type="entry name" value="Glyco_tranf_GTA_type"/>
    <property type="match status" value="1"/>
</dbReference>
<keyword evidence="7" id="KW-1185">Reference proteome</keyword>
<dbReference type="OrthoDB" id="3180470at2"/>
<dbReference type="RefSeq" id="WP_159544339.1">
    <property type="nucleotide sequence ID" value="NZ_CP047156.1"/>
</dbReference>
<keyword evidence="3" id="KW-0328">Glycosyltransferase</keyword>
<dbReference type="Proteomes" id="UP000463857">
    <property type="component" value="Chromosome"/>
</dbReference>
<evidence type="ECO:0000259" key="5">
    <source>
        <dbReference type="Pfam" id="PF00535"/>
    </source>
</evidence>
<dbReference type="InterPro" id="IPR001173">
    <property type="entry name" value="Glyco_trans_2-like"/>
</dbReference>